<evidence type="ECO:0000256" key="3">
    <source>
        <dbReference type="ARBA" id="ARBA00022989"/>
    </source>
</evidence>
<dbReference type="RefSeq" id="XP_030850232.1">
    <property type="nucleotide sequence ID" value="XM_030994372.1"/>
</dbReference>
<dbReference type="GeneID" id="588888"/>
<feature type="transmembrane region" description="Helical" evidence="6">
    <location>
        <begin position="20"/>
        <end position="41"/>
    </location>
</feature>
<feature type="transmembrane region" description="Helical" evidence="6">
    <location>
        <begin position="175"/>
        <end position="194"/>
    </location>
</feature>
<dbReference type="InParanoid" id="A0A7M7PEF7"/>
<feature type="domain" description="Major facilitator superfamily (MFS) profile" evidence="7">
    <location>
        <begin position="93"/>
        <end position="516"/>
    </location>
</feature>
<dbReference type="Pfam" id="PF00083">
    <property type="entry name" value="Sugar_tr"/>
    <property type="match status" value="1"/>
</dbReference>
<dbReference type="PANTHER" id="PTHR24064">
    <property type="entry name" value="SOLUTE CARRIER FAMILY 22 MEMBER"/>
    <property type="match status" value="1"/>
</dbReference>
<dbReference type="Proteomes" id="UP000007110">
    <property type="component" value="Unassembled WGS sequence"/>
</dbReference>
<name>A0A7M7PEF7_STRPU</name>
<keyword evidence="3 6" id="KW-1133">Transmembrane helix</keyword>
<evidence type="ECO:0000259" key="7">
    <source>
        <dbReference type="PROSITE" id="PS50850"/>
    </source>
</evidence>
<dbReference type="InterPro" id="IPR020846">
    <property type="entry name" value="MFS_dom"/>
</dbReference>
<reference evidence="8" key="2">
    <citation type="submission" date="2021-01" db="UniProtKB">
        <authorList>
            <consortium name="EnsemblMetazoa"/>
        </authorList>
    </citation>
    <scope>IDENTIFICATION</scope>
</reference>
<protein>
    <recommendedName>
        <fullName evidence="7">Major facilitator superfamily (MFS) profile domain-containing protein</fullName>
    </recommendedName>
</protein>
<feature type="region of interest" description="Disordered" evidence="5">
    <location>
        <begin position="528"/>
        <end position="584"/>
    </location>
</feature>
<feature type="transmembrane region" description="Helical" evidence="6">
    <location>
        <begin position="405"/>
        <end position="424"/>
    </location>
</feature>
<dbReference type="CDD" id="cd17317">
    <property type="entry name" value="MFS_SLC22"/>
    <property type="match status" value="1"/>
</dbReference>
<accession>A0A7M7PEF7</accession>
<dbReference type="InterPro" id="IPR005828">
    <property type="entry name" value="MFS_sugar_transport-like"/>
</dbReference>
<reference evidence="9" key="1">
    <citation type="submission" date="2015-02" db="EMBL/GenBank/DDBJ databases">
        <title>Genome sequencing for Strongylocentrotus purpuratus.</title>
        <authorList>
            <person name="Murali S."/>
            <person name="Liu Y."/>
            <person name="Vee V."/>
            <person name="English A."/>
            <person name="Wang M."/>
            <person name="Skinner E."/>
            <person name="Han Y."/>
            <person name="Muzny D.M."/>
            <person name="Worley K.C."/>
            <person name="Gibbs R.A."/>
        </authorList>
    </citation>
    <scope>NUCLEOTIDE SEQUENCE</scope>
</reference>
<sequence length="584" mass="65223">MKFDDILKTVGEFGRYQRRLYIIVVILNFTVSWAALVAVFLNASVDHWCETPEWNTGCEVYGLSEEACELAQKEGSIPSNYTSDGELEYAQCEKYNVTGVGFWPGIDPANYSSGTMSCDSGWVYDDSQYQTTTVTDFDLVCGKDGLTQVSQSIFYGGFLAGSIFFGILSDIIGRWWCLLIANVISLVSGVAIAFSPNWWFYATMRFFMGFGNIAFNIILFVIGTEFIGPSKRNLSILASISYAGGYMFLALPAYYIRSWRTLQLVVTAPLLPLFIAFIWLPESARWLISMGKYDKAEQIINKVAEVNKAELPSPLFTKEYMKEQDEIRKARRPTVVDLVRTPRMRMRTINMVFIWMVNSMVYHGLSLNSSNLGTNDYVAFAISGGIEIPAYLVDIVIIEVFGRRLSLFFCMMLGGLACLSTAFIPPGVGLTAVATIGKFGISGSFTIIYLYTLEIYPTNIRGVAIGNCSMFSRIAGILAPLVLLLTKYWDPLPLVIYGSLSVMAALVSLALPETRGKKLPETLEEGERFGLKDDIDENSEDRKSQDEVYEGQEDNDVSNEFRGKNDIANGVSHDNPVFQMEEEK</sequence>
<dbReference type="PROSITE" id="PS50850">
    <property type="entry name" value="MFS"/>
    <property type="match status" value="1"/>
</dbReference>
<dbReference type="KEGG" id="spu:588888"/>
<comment type="subcellular location">
    <subcellularLocation>
        <location evidence="1">Membrane</location>
        <topology evidence="1">Multi-pass membrane protein</topology>
    </subcellularLocation>
</comment>
<dbReference type="FunCoup" id="A0A7M7PEF7">
    <property type="interactions" value="24"/>
</dbReference>
<dbReference type="SUPFAM" id="SSF103473">
    <property type="entry name" value="MFS general substrate transporter"/>
    <property type="match status" value="1"/>
</dbReference>
<evidence type="ECO:0000256" key="1">
    <source>
        <dbReference type="ARBA" id="ARBA00004141"/>
    </source>
</evidence>
<feature type="transmembrane region" description="Helical" evidence="6">
    <location>
        <begin position="200"/>
        <end position="222"/>
    </location>
</feature>
<evidence type="ECO:0000256" key="2">
    <source>
        <dbReference type="ARBA" id="ARBA00022692"/>
    </source>
</evidence>
<feature type="transmembrane region" description="Helical" evidence="6">
    <location>
        <begin position="234"/>
        <end position="256"/>
    </location>
</feature>
<dbReference type="GO" id="GO:0016020">
    <property type="term" value="C:membrane"/>
    <property type="evidence" value="ECO:0007669"/>
    <property type="project" value="UniProtKB-SubCell"/>
</dbReference>
<evidence type="ECO:0000256" key="4">
    <source>
        <dbReference type="ARBA" id="ARBA00023136"/>
    </source>
</evidence>
<feature type="transmembrane region" description="Helical" evidence="6">
    <location>
        <begin position="262"/>
        <end position="280"/>
    </location>
</feature>
<evidence type="ECO:0000256" key="5">
    <source>
        <dbReference type="SAM" id="MobiDB-lite"/>
    </source>
</evidence>
<feature type="transmembrane region" description="Helical" evidence="6">
    <location>
        <begin position="463"/>
        <end position="486"/>
    </location>
</feature>
<feature type="compositionally biased region" description="Acidic residues" evidence="5">
    <location>
        <begin position="547"/>
        <end position="557"/>
    </location>
</feature>
<feature type="transmembrane region" description="Helical" evidence="6">
    <location>
        <begin position="492"/>
        <end position="511"/>
    </location>
</feature>
<dbReference type="GO" id="GO:0022857">
    <property type="term" value="F:transmembrane transporter activity"/>
    <property type="evidence" value="ECO:0007669"/>
    <property type="project" value="InterPro"/>
</dbReference>
<dbReference type="EnsemblMetazoa" id="XM_030994372">
    <property type="protein sequence ID" value="XP_030850232"/>
    <property type="gene ID" value="LOC588888"/>
</dbReference>
<feature type="transmembrane region" description="Helical" evidence="6">
    <location>
        <begin position="430"/>
        <end position="451"/>
    </location>
</feature>
<feature type="transmembrane region" description="Helical" evidence="6">
    <location>
        <begin position="152"/>
        <end position="168"/>
    </location>
</feature>
<evidence type="ECO:0000313" key="8">
    <source>
        <dbReference type="EnsemblMetazoa" id="XP_030850232"/>
    </source>
</evidence>
<evidence type="ECO:0000313" key="9">
    <source>
        <dbReference type="Proteomes" id="UP000007110"/>
    </source>
</evidence>
<evidence type="ECO:0000256" key="6">
    <source>
        <dbReference type="SAM" id="Phobius"/>
    </source>
</evidence>
<keyword evidence="4 6" id="KW-0472">Membrane</keyword>
<keyword evidence="9" id="KW-1185">Reference proteome</keyword>
<feature type="transmembrane region" description="Helical" evidence="6">
    <location>
        <begin position="377"/>
        <end position="398"/>
    </location>
</feature>
<keyword evidence="2 6" id="KW-0812">Transmembrane</keyword>
<organism evidence="8 9">
    <name type="scientific">Strongylocentrotus purpuratus</name>
    <name type="common">Purple sea urchin</name>
    <dbReference type="NCBI Taxonomy" id="7668"/>
    <lineage>
        <taxon>Eukaryota</taxon>
        <taxon>Metazoa</taxon>
        <taxon>Echinodermata</taxon>
        <taxon>Eleutherozoa</taxon>
        <taxon>Echinozoa</taxon>
        <taxon>Echinoidea</taxon>
        <taxon>Euechinoidea</taxon>
        <taxon>Echinacea</taxon>
        <taxon>Camarodonta</taxon>
        <taxon>Echinidea</taxon>
        <taxon>Strongylocentrotidae</taxon>
        <taxon>Strongylocentrotus</taxon>
    </lineage>
</organism>
<dbReference type="Gene3D" id="1.20.1250.20">
    <property type="entry name" value="MFS general substrate transporter like domains"/>
    <property type="match status" value="1"/>
</dbReference>
<dbReference type="AlphaFoldDB" id="A0A7M7PEF7"/>
<feature type="transmembrane region" description="Helical" evidence="6">
    <location>
        <begin position="348"/>
        <end position="365"/>
    </location>
</feature>
<proteinExistence type="predicted"/>
<dbReference type="InterPro" id="IPR036259">
    <property type="entry name" value="MFS_trans_sf"/>
</dbReference>
<dbReference type="OrthoDB" id="5296287at2759"/>